<dbReference type="SUPFAM" id="SSF103473">
    <property type="entry name" value="MFS general substrate transporter"/>
    <property type="match status" value="1"/>
</dbReference>
<gene>
    <name evidence="6" type="ORF">SAMN05216466_11936</name>
</gene>
<dbReference type="RefSeq" id="WP_090691302.1">
    <property type="nucleotide sequence ID" value="NZ_CADERL010000008.1"/>
</dbReference>
<feature type="transmembrane region" description="Helical" evidence="4">
    <location>
        <begin position="340"/>
        <end position="358"/>
    </location>
</feature>
<evidence type="ECO:0000256" key="1">
    <source>
        <dbReference type="ARBA" id="ARBA00022692"/>
    </source>
</evidence>
<evidence type="ECO:0000313" key="7">
    <source>
        <dbReference type="Proteomes" id="UP000199706"/>
    </source>
</evidence>
<evidence type="ECO:0000259" key="5">
    <source>
        <dbReference type="PROSITE" id="PS50850"/>
    </source>
</evidence>
<feature type="transmembrane region" description="Helical" evidence="4">
    <location>
        <begin position="218"/>
        <end position="238"/>
    </location>
</feature>
<dbReference type="Pfam" id="PF07690">
    <property type="entry name" value="MFS_1"/>
    <property type="match status" value="1"/>
</dbReference>
<feature type="transmembrane region" description="Helical" evidence="4">
    <location>
        <begin position="77"/>
        <end position="95"/>
    </location>
</feature>
<dbReference type="Gene3D" id="1.20.1250.20">
    <property type="entry name" value="MFS general substrate transporter like domains"/>
    <property type="match status" value="1"/>
</dbReference>
<dbReference type="EMBL" id="FNCJ01000019">
    <property type="protein sequence ID" value="SDI23109.1"/>
    <property type="molecule type" value="Genomic_DNA"/>
</dbReference>
<keyword evidence="1 4" id="KW-0812">Transmembrane</keyword>
<proteinExistence type="predicted"/>
<dbReference type="PANTHER" id="PTHR42910:SF1">
    <property type="entry name" value="MAJOR FACILITATOR SUPERFAMILY (MFS) PROFILE DOMAIN-CONTAINING PROTEIN"/>
    <property type="match status" value="1"/>
</dbReference>
<protein>
    <submittedName>
        <fullName evidence="6">Predicted arabinose efflux permease, MFS family</fullName>
    </submittedName>
</protein>
<organism evidence="6 7">
    <name type="scientific">Paraburkholderia phenazinium</name>
    <dbReference type="NCBI Taxonomy" id="60549"/>
    <lineage>
        <taxon>Bacteria</taxon>
        <taxon>Pseudomonadati</taxon>
        <taxon>Pseudomonadota</taxon>
        <taxon>Betaproteobacteria</taxon>
        <taxon>Burkholderiales</taxon>
        <taxon>Burkholderiaceae</taxon>
        <taxon>Paraburkholderia</taxon>
    </lineage>
</organism>
<sequence>MPPNRPALTRSMTLLFATACGIVIANIYYSQPLLAVIAQTFGRSAASLGFLVTMTQLGYACGLLTIVPLGDALNRRTLIITLLLCGVLALFAVAASPTFLLFAIASVLLGVSTCSAQLLVPFAASLADEKERGRVVGMVMSGLLLGILLARTVSGLIAQFAGWRALYVIAALVGLLLTGLLARALPKDERDIPLAYGSLMKSLLTLIRENPSLRLRSLCGALAFACFSVLWTGLTFLLSQPPYNFSESKIGAFGLAGAAGTLAASYAGRMADRGHGNLATGLFSASILVSFAFIFAGAHSLVALVVGILLLDIGVQGLHISNQGVIYALAHDARSRVTTVYLTSYFIGGALGSSMASISYARYGWSGVCLAGAATASLLIAVWLISRFRQTSGEVSPLVCNEQVRERQLQ</sequence>
<dbReference type="PANTHER" id="PTHR42910">
    <property type="entry name" value="TRANSPORTER SCO4007-RELATED"/>
    <property type="match status" value="1"/>
</dbReference>
<feature type="transmembrane region" description="Helical" evidence="4">
    <location>
        <begin position="135"/>
        <end position="158"/>
    </location>
</feature>
<feature type="domain" description="Major facilitator superfamily (MFS) profile" evidence="5">
    <location>
        <begin position="7"/>
        <end position="389"/>
    </location>
</feature>
<feature type="transmembrane region" description="Helical" evidence="4">
    <location>
        <begin position="275"/>
        <end position="295"/>
    </location>
</feature>
<feature type="transmembrane region" description="Helical" evidence="4">
    <location>
        <begin position="101"/>
        <end position="123"/>
    </location>
</feature>
<evidence type="ECO:0000256" key="2">
    <source>
        <dbReference type="ARBA" id="ARBA00022989"/>
    </source>
</evidence>
<dbReference type="AlphaFoldDB" id="A0A1G8IVY2"/>
<name>A0A1G8IVY2_9BURK</name>
<feature type="transmembrane region" description="Helical" evidence="4">
    <location>
        <begin position="164"/>
        <end position="182"/>
    </location>
</feature>
<evidence type="ECO:0000256" key="4">
    <source>
        <dbReference type="SAM" id="Phobius"/>
    </source>
</evidence>
<dbReference type="CDD" id="cd17324">
    <property type="entry name" value="MFS_NepI_like"/>
    <property type="match status" value="1"/>
</dbReference>
<evidence type="ECO:0000313" key="6">
    <source>
        <dbReference type="EMBL" id="SDI23109.1"/>
    </source>
</evidence>
<evidence type="ECO:0000256" key="3">
    <source>
        <dbReference type="ARBA" id="ARBA00023136"/>
    </source>
</evidence>
<dbReference type="InterPro" id="IPR036259">
    <property type="entry name" value="MFS_trans_sf"/>
</dbReference>
<feature type="transmembrane region" description="Helical" evidence="4">
    <location>
        <begin position="49"/>
        <end position="70"/>
    </location>
</feature>
<feature type="transmembrane region" description="Helical" evidence="4">
    <location>
        <begin position="12"/>
        <end position="29"/>
    </location>
</feature>
<dbReference type="OrthoDB" id="9815356at2"/>
<dbReference type="InterPro" id="IPR011701">
    <property type="entry name" value="MFS"/>
</dbReference>
<reference evidence="6 7" key="1">
    <citation type="submission" date="2016-10" db="EMBL/GenBank/DDBJ databases">
        <authorList>
            <person name="de Groot N.N."/>
        </authorList>
    </citation>
    <scope>NUCLEOTIDE SEQUENCE [LARGE SCALE GENOMIC DNA]</scope>
    <source>
        <strain evidence="6 7">LMG 2247</strain>
    </source>
</reference>
<feature type="transmembrane region" description="Helical" evidence="4">
    <location>
        <begin position="364"/>
        <end position="385"/>
    </location>
</feature>
<accession>A0A1G8IVY2</accession>
<dbReference type="InterPro" id="IPR020846">
    <property type="entry name" value="MFS_dom"/>
</dbReference>
<feature type="transmembrane region" description="Helical" evidence="4">
    <location>
        <begin position="301"/>
        <end position="320"/>
    </location>
</feature>
<dbReference type="GO" id="GO:0022857">
    <property type="term" value="F:transmembrane transporter activity"/>
    <property type="evidence" value="ECO:0007669"/>
    <property type="project" value="InterPro"/>
</dbReference>
<keyword evidence="2 4" id="KW-1133">Transmembrane helix</keyword>
<feature type="transmembrane region" description="Helical" evidence="4">
    <location>
        <begin position="250"/>
        <end position="268"/>
    </location>
</feature>
<dbReference type="Proteomes" id="UP000199706">
    <property type="component" value="Unassembled WGS sequence"/>
</dbReference>
<dbReference type="PROSITE" id="PS50850">
    <property type="entry name" value="MFS"/>
    <property type="match status" value="1"/>
</dbReference>
<keyword evidence="3 4" id="KW-0472">Membrane</keyword>